<dbReference type="GO" id="GO:0009279">
    <property type="term" value="C:cell outer membrane"/>
    <property type="evidence" value="ECO:0007669"/>
    <property type="project" value="TreeGrafter"/>
</dbReference>
<gene>
    <name evidence="5" type="ORF">SAMN06297358_1164</name>
</gene>
<evidence type="ECO:0000256" key="4">
    <source>
        <dbReference type="SAM" id="Coils"/>
    </source>
</evidence>
<organism evidence="5 6">
    <name type="scientific">Pedobacter xixiisoli</name>
    <dbReference type="NCBI Taxonomy" id="1476464"/>
    <lineage>
        <taxon>Bacteria</taxon>
        <taxon>Pseudomonadati</taxon>
        <taxon>Bacteroidota</taxon>
        <taxon>Sphingobacteriia</taxon>
        <taxon>Sphingobacteriales</taxon>
        <taxon>Sphingobacteriaceae</taxon>
        <taxon>Pedobacter</taxon>
    </lineage>
</organism>
<sequence>MKIIFTFLLALTTTLTFGQKSIYVKTVDGFLLANQPDKVLPYLEAQLKQHPKNEELLRMLGFHNLQRNNLVNAEKYYREALVVNPKCARCEMNLGNIFALKNDFKTALTYLEKAVKIDAKDAMVWVTRGRLKEMLGDGTGALNDYNTAIELEPANAQHYVQRGRYNLNGGYNSLALADFNKAIALAPTEYEGYYFRSNVYFGQQKYNDALQDVNKAIEIDPKHDELYISRGVIYNSLQNYEKTLANYTKAIELNPNYFLAYLNRSKTYYALENLDASCTDLQTVKRLLKESNINDQELLKEIDGELNDYCDDSKASYYYQRGIANYNLNEYAKAIDLYNLGLKKFPKHVMLSIFKGNALLAIKENENALNTYEEALSNQKTLLAELKEARNLENAGEADAQKAYDATLADIHFGIASSKANLNDFAAALTQINTAIKLKGTVNEGLESYYNLRGNIYLALTNYKLAQTDFSKSIAINKSYAIAYVNRAIAKASLAEKSKISAYSFGGKAVLQPLQVVWGTAKTVKKTMESNLISAIEDCNVAIGMDKNLGFAYYVRGQLKQLLNQKDYCVDLLTAQKLGLQIEPNLLKNCIN</sequence>
<accession>A0A285ZUK5</accession>
<dbReference type="Pfam" id="PF00515">
    <property type="entry name" value="TPR_1"/>
    <property type="match status" value="1"/>
</dbReference>
<feature type="repeat" description="TPR" evidence="3">
    <location>
        <begin position="224"/>
        <end position="257"/>
    </location>
</feature>
<reference evidence="6" key="1">
    <citation type="submission" date="2017-09" db="EMBL/GenBank/DDBJ databases">
        <authorList>
            <person name="Varghese N."/>
            <person name="Submissions S."/>
        </authorList>
    </citation>
    <scope>NUCLEOTIDE SEQUENCE [LARGE SCALE GENOMIC DNA]</scope>
    <source>
        <strain evidence="6">CGMCC 1.12803</strain>
    </source>
</reference>
<dbReference type="OrthoDB" id="736449at2"/>
<name>A0A285ZUK5_9SPHI</name>
<protein>
    <submittedName>
        <fullName evidence="5">Tetratricopeptide repeat-containing protein</fullName>
    </submittedName>
</protein>
<evidence type="ECO:0000256" key="3">
    <source>
        <dbReference type="PROSITE-ProRule" id="PRU00339"/>
    </source>
</evidence>
<dbReference type="PANTHER" id="PTHR44858:SF1">
    <property type="entry name" value="UDP-N-ACETYLGLUCOSAMINE--PEPTIDE N-ACETYLGLUCOSAMINYLTRANSFERASE SPINDLY-RELATED"/>
    <property type="match status" value="1"/>
</dbReference>
<dbReference type="Pfam" id="PF13181">
    <property type="entry name" value="TPR_8"/>
    <property type="match status" value="1"/>
</dbReference>
<dbReference type="SUPFAM" id="SSF48452">
    <property type="entry name" value="TPR-like"/>
    <property type="match status" value="3"/>
</dbReference>
<keyword evidence="6" id="KW-1185">Reference proteome</keyword>
<feature type="repeat" description="TPR" evidence="3">
    <location>
        <begin position="88"/>
        <end position="121"/>
    </location>
</feature>
<dbReference type="PROSITE" id="PS50005">
    <property type="entry name" value="TPR"/>
    <property type="match status" value="5"/>
</dbReference>
<dbReference type="Proteomes" id="UP000219281">
    <property type="component" value="Unassembled WGS sequence"/>
</dbReference>
<keyword evidence="1" id="KW-0677">Repeat</keyword>
<proteinExistence type="predicted"/>
<evidence type="ECO:0000313" key="6">
    <source>
        <dbReference type="Proteomes" id="UP000219281"/>
    </source>
</evidence>
<dbReference type="Gene3D" id="1.25.40.10">
    <property type="entry name" value="Tetratricopeptide repeat domain"/>
    <property type="match status" value="4"/>
</dbReference>
<dbReference type="InterPro" id="IPR011990">
    <property type="entry name" value="TPR-like_helical_dom_sf"/>
</dbReference>
<evidence type="ECO:0000256" key="2">
    <source>
        <dbReference type="ARBA" id="ARBA00022803"/>
    </source>
</evidence>
<feature type="coiled-coil region" evidence="4">
    <location>
        <begin position="362"/>
        <end position="392"/>
    </location>
</feature>
<keyword evidence="2 3" id="KW-0802">TPR repeat</keyword>
<dbReference type="Pfam" id="PF13432">
    <property type="entry name" value="TPR_16"/>
    <property type="match status" value="2"/>
</dbReference>
<dbReference type="RefSeq" id="WP_097129659.1">
    <property type="nucleotide sequence ID" value="NZ_OCMT01000001.1"/>
</dbReference>
<evidence type="ECO:0000313" key="5">
    <source>
        <dbReference type="EMBL" id="SOD13337.1"/>
    </source>
</evidence>
<dbReference type="AlphaFoldDB" id="A0A285ZUK5"/>
<dbReference type="Pfam" id="PF07719">
    <property type="entry name" value="TPR_2"/>
    <property type="match status" value="1"/>
</dbReference>
<dbReference type="EMBL" id="OCMT01000001">
    <property type="protein sequence ID" value="SOD13337.1"/>
    <property type="molecule type" value="Genomic_DNA"/>
</dbReference>
<dbReference type="InterPro" id="IPR013105">
    <property type="entry name" value="TPR_2"/>
</dbReference>
<keyword evidence="4" id="KW-0175">Coiled coil</keyword>
<dbReference type="SMART" id="SM00028">
    <property type="entry name" value="TPR"/>
    <property type="match status" value="11"/>
</dbReference>
<dbReference type="PANTHER" id="PTHR44858">
    <property type="entry name" value="TETRATRICOPEPTIDE REPEAT PROTEIN 6"/>
    <property type="match status" value="1"/>
</dbReference>
<evidence type="ECO:0000256" key="1">
    <source>
        <dbReference type="ARBA" id="ARBA00022737"/>
    </source>
</evidence>
<feature type="repeat" description="TPR" evidence="3">
    <location>
        <begin position="190"/>
        <end position="223"/>
    </location>
</feature>
<dbReference type="InterPro" id="IPR019734">
    <property type="entry name" value="TPR_rpt"/>
</dbReference>
<dbReference type="PROSITE" id="PS50293">
    <property type="entry name" value="TPR_REGION"/>
    <property type="match status" value="1"/>
</dbReference>
<dbReference type="GO" id="GO:0046813">
    <property type="term" value="P:receptor-mediated virion attachment to host cell"/>
    <property type="evidence" value="ECO:0007669"/>
    <property type="project" value="TreeGrafter"/>
</dbReference>
<feature type="repeat" description="TPR" evidence="3">
    <location>
        <begin position="315"/>
        <end position="348"/>
    </location>
</feature>
<feature type="repeat" description="TPR" evidence="3">
    <location>
        <begin position="122"/>
        <end position="155"/>
    </location>
</feature>
<dbReference type="InterPro" id="IPR050498">
    <property type="entry name" value="Ycf3"/>
</dbReference>